<evidence type="ECO:0000256" key="3">
    <source>
        <dbReference type="ARBA" id="ARBA00023125"/>
    </source>
</evidence>
<keyword evidence="2" id="KW-0805">Transcription regulation</keyword>
<dbReference type="AlphaFoldDB" id="A0A941IHZ7"/>
<dbReference type="PANTHER" id="PTHR35807:SF1">
    <property type="entry name" value="TRANSCRIPTIONAL REGULATOR REDD"/>
    <property type="match status" value="1"/>
</dbReference>
<dbReference type="SMART" id="SM01043">
    <property type="entry name" value="BTAD"/>
    <property type="match status" value="1"/>
</dbReference>
<dbReference type="Pfam" id="PF00486">
    <property type="entry name" value="Trans_reg_C"/>
    <property type="match status" value="1"/>
</dbReference>
<dbReference type="SMART" id="SM00862">
    <property type="entry name" value="Trans_reg_C"/>
    <property type="match status" value="1"/>
</dbReference>
<name>A0A941IHZ7_9ACTN</name>
<dbReference type="Pfam" id="PF13424">
    <property type="entry name" value="TPR_12"/>
    <property type="match status" value="1"/>
</dbReference>
<evidence type="ECO:0000259" key="7">
    <source>
        <dbReference type="PROSITE" id="PS51755"/>
    </source>
</evidence>
<feature type="DNA-binding region" description="OmpR/PhoB-type" evidence="6">
    <location>
        <begin position="1"/>
        <end position="93"/>
    </location>
</feature>
<keyword evidence="4" id="KW-0804">Transcription</keyword>
<protein>
    <submittedName>
        <fullName evidence="8">Tetratricopeptide repeat protein</fullName>
    </submittedName>
</protein>
<dbReference type="Gene3D" id="1.10.10.10">
    <property type="entry name" value="Winged helix-like DNA-binding domain superfamily/Winged helix DNA-binding domain"/>
    <property type="match status" value="1"/>
</dbReference>
<dbReference type="InterPro" id="IPR001867">
    <property type="entry name" value="OmpR/PhoB-type_DNA-bd"/>
</dbReference>
<dbReference type="Pfam" id="PF13374">
    <property type="entry name" value="TPR_10"/>
    <property type="match status" value="1"/>
</dbReference>
<evidence type="ECO:0000313" key="9">
    <source>
        <dbReference type="Proteomes" id="UP000676325"/>
    </source>
</evidence>
<accession>A0A941IHZ7</accession>
<dbReference type="InterPro" id="IPR027417">
    <property type="entry name" value="P-loop_NTPase"/>
</dbReference>
<comment type="caution">
    <text evidence="8">The sequence shown here is derived from an EMBL/GenBank/DDBJ whole genome shotgun (WGS) entry which is preliminary data.</text>
</comment>
<dbReference type="PRINTS" id="PR00364">
    <property type="entry name" value="DISEASERSIST"/>
</dbReference>
<evidence type="ECO:0000256" key="6">
    <source>
        <dbReference type="PROSITE-ProRule" id="PRU01091"/>
    </source>
</evidence>
<reference evidence="8" key="1">
    <citation type="submission" date="2021-04" db="EMBL/GenBank/DDBJ databases">
        <title>Genome based classification of Actinospica acidithermotolerans sp. nov., an actinobacterium isolated from an Indonesian hot spring.</title>
        <authorList>
            <person name="Kusuma A.B."/>
            <person name="Putra K.E."/>
            <person name="Nafisah S."/>
            <person name="Loh J."/>
            <person name="Nouioui I."/>
            <person name="Goodfellow M."/>
        </authorList>
    </citation>
    <scope>NUCLEOTIDE SEQUENCE</scope>
    <source>
        <strain evidence="8">MGRD01-02</strain>
    </source>
</reference>
<feature type="repeat" description="TPR" evidence="5">
    <location>
        <begin position="987"/>
        <end position="1020"/>
    </location>
</feature>
<keyword evidence="9" id="KW-1185">Reference proteome</keyword>
<evidence type="ECO:0000256" key="2">
    <source>
        <dbReference type="ARBA" id="ARBA00023015"/>
    </source>
</evidence>
<dbReference type="GO" id="GO:0006355">
    <property type="term" value="P:regulation of DNA-templated transcription"/>
    <property type="evidence" value="ECO:0007669"/>
    <property type="project" value="InterPro"/>
</dbReference>
<dbReference type="InterPro" id="IPR011990">
    <property type="entry name" value="TPR-like_helical_dom_sf"/>
</dbReference>
<dbReference type="GO" id="GO:0000160">
    <property type="term" value="P:phosphorelay signal transduction system"/>
    <property type="evidence" value="ECO:0007669"/>
    <property type="project" value="InterPro"/>
</dbReference>
<sequence>MRFALLGPLSVHVGSGEISVAGRLRRTLLAALLLEAGTPVSTDRLAALLWGEEASGSSAPTALHVQVMRLRHALGDGEQERVRAVPPGYLIQVEPGELDLHVFAEEYAAGRRKLGEQAWAEAAKRFGAALELWRGRPLADIPALADDARVRELEETYVQALQGRIEAELNLGRHHELADELAALIREHPRNETFHRQLMLALHRAGRSGEAVGAYDAYERSLLDELGLEPSAELAELREAVVRDDASLALRPNPDAPRQLPADTRLFTGRAAETAELVAAAEKSPGTLVISALDGLGGIGKTTLAVHAAHRLADRFPDGQLFIDLRGHSAGTEPVSPGDALAYLLRSLGVPPRGVPDEVPERSALYRSKLADSRTLIVLDNAASPEQVRPLLPGAPGCLVLITSRNRMTGLEHAEAMTVDVLSEAESLALLAVVAGPRRALTDSPAVREVAALCGHLPLALRIVAARLRHQDTLTVESLVEELADEDRRLGGLSDGERDLRSVFDSSLAALPAPERDLLVLLGQITGPDVDVYGAANLADLDLATARRLLDALVEHNLLIRQADRYGLHDLVRSYVRTLMDRTGVRARAARERLLDYYQHTAWIGAMQQAAGVRWRALAFPEPSGPVPELPDVSGSLSWFRAERANLLAAVSDAGIPPERRIDLTSALAGYLLQDGPWSQTAQLHETAARIAEGLDEPLALAAALCNLSQILRQIGRSRFDEAVESAERALRICRELGHRRGEADALYRLGQISYNQGRPADTVATHMLALPIAQETGDRYAEAQIRLALGQSCDLLGKHEESRVHHDMSVRILRELGLPHMEALALSSSTRKLISEGEFAVAAENCRRGLAIGREYGHRQVEASFLTNLGWILGMTGRHEQAHAEFRNALRIYEELGYETGVTMVLAFLGPSRTNAGDPVSAIGYLERGYSDTDVAAAGAHLYTQVELMRELGYARYLTGDPRGLPLLERALETYRGPLDDDQGMGATLNRLGAVALDQGETEIAIDRFEQALRLTRTAGMPIDQAHALDGLARCRERLGERDSARENLREAAELYRRMGAFELADAERRLAAPGG</sequence>
<dbReference type="SUPFAM" id="SSF46894">
    <property type="entry name" value="C-terminal effector domain of the bipartite response regulators"/>
    <property type="match status" value="1"/>
</dbReference>
<evidence type="ECO:0000256" key="5">
    <source>
        <dbReference type="PROSITE-ProRule" id="PRU00339"/>
    </source>
</evidence>
<feature type="domain" description="OmpR/PhoB-type" evidence="7">
    <location>
        <begin position="1"/>
        <end position="93"/>
    </location>
</feature>
<dbReference type="Proteomes" id="UP000676325">
    <property type="component" value="Unassembled WGS sequence"/>
</dbReference>
<comment type="similarity">
    <text evidence="1">Belongs to the AfsR/DnrI/RedD regulatory family.</text>
</comment>
<dbReference type="GO" id="GO:0003677">
    <property type="term" value="F:DNA binding"/>
    <property type="evidence" value="ECO:0007669"/>
    <property type="project" value="UniProtKB-UniRule"/>
</dbReference>
<dbReference type="GO" id="GO:0043531">
    <property type="term" value="F:ADP binding"/>
    <property type="evidence" value="ECO:0007669"/>
    <property type="project" value="InterPro"/>
</dbReference>
<keyword evidence="5" id="KW-0802">TPR repeat</keyword>
<dbReference type="RefSeq" id="WP_212517409.1">
    <property type="nucleotide sequence ID" value="NZ_JAGSOH010000015.1"/>
</dbReference>
<dbReference type="CDD" id="cd15831">
    <property type="entry name" value="BTAD"/>
    <property type="match status" value="1"/>
</dbReference>
<gene>
    <name evidence="8" type="ORF">KDK95_08095</name>
</gene>
<dbReference type="InterPro" id="IPR036388">
    <property type="entry name" value="WH-like_DNA-bd_sf"/>
</dbReference>
<dbReference type="PROSITE" id="PS51755">
    <property type="entry name" value="OMPR_PHOB"/>
    <property type="match status" value="1"/>
</dbReference>
<dbReference type="PROSITE" id="PS50005">
    <property type="entry name" value="TPR"/>
    <property type="match status" value="1"/>
</dbReference>
<dbReference type="Gene3D" id="1.25.40.10">
    <property type="entry name" value="Tetratricopeptide repeat domain"/>
    <property type="match status" value="3"/>
</dbReference>
<dbReference type="InterPro" id="IPR016032">
    <property type="entry name" value="Sig_transdc_resp-reg_C-effctor"/>
</dbReference>
<keyword evidence="3 6" id="KW-0238">DNA-binding</keyword>
<organism evidence="8 9">
    <name type="scientific">Actinospica acidithermotolerans</name>
    <dbReference type="NCBI Taxonomy" id="2828514"/>
    <lineage>
        <taxon>Bacteria</taxon>
        <taxon>Bacillati</taxon>
        <taxon>Actinomycetota</taxon>
        <taxon>Actinomycetes</taxon>
        <taxon>Catenulisporales</taxon>
        <taxon>Actinospicaceae</taxon>
        <taxon>Actinospica</taxon>
    </lineage>
</organism>
<dbReference type="InterPro" id="IPR005158">
    <property type="entry name" value="BTAD"/>
</dbReference>
<dbReference type="PANTHER" id="PTHR35807">
    <property type="entry name" value="TRANSCRIPTIONAL REGULATOR REDD-RELATED"/>
    <property type="match status" value="1"/>
</dbReference>
<evidence type="ECO:0000256" key="4">
    <source>
        <dbReference type="ARBA" id="ARBA00023163"/>
    </source>
</evidence>
<dbReference type="SUPFAM" id="SSF48452">
    <property type="entry name" value="TPR-like"/>
    <property type="match status" value="4"/>
</dbReference>
<evidence type="ECO:0000256" key="1">
    <source>
        <dbReference type="ARBA" id="ARBA00005820"/>
    </source>
</evidence>
<dbReference type="SUPFAM" id="SSF52540">
    <property type="entry name" value="P-loop containing nucleoside triphosphate hydrolases"/>
    <property type="match status" value="1"/>
</dbReference>
<dbReference type="Pfam" id="PF03704">
    <property type="entry name" value="BTAD"/>
    <property type="match status" value="1"/>
</dbReference>
<evidence type="ECO:0000313" key="8">
    <source>
        <dbReference type="EMBL" id="MBR7826257.1"/>
    </source>
</evidence>
<dbReference type="InterPro" id="IPR051677">
    <property type="entry name" value="AfsR-DnrI-RedD_regulator"/>
</dbReference>
<dbReference type="InterPro" id="IPR019734">
    <property type="entry name" value="TPR_rpt"/>
</dbReference>
<dbReference type="SMART" id="SM00028">
    <property type="entry name" value="TPR"/>
    <property type="match status" value="6"/>
</dbReference>
<dbReference type="EMBL" id="JAGSOH010000015">
    <property type="protein sequence ID" value="MBR7826257.1"/>
    <property type="molecule type" value="Genomic_DNA"/>
</dbReference>
<proteinExistence type="inferred from homology"/>